<proteinExistence type="predicted"/>
<evidence type="ECO:0000313" key="2">
    <source>
        <dbReference type="Proteomes" id="UP000739284"/>
    </source>
</evidence>
<sequence length="73" mass="8380">MSKLTAQLASLPDRENVVYEIYSDSDQVAEVSNEPDNGIRIEIFPCPHTGKIWNFDFNEFYTLIEQAKQNIDA</sequence>
<keyword evidence="2" id="KW-1185">Reference proteome</keyword>
<dbReference type="EMBL" id="JAFMOY010000131">
    <property type="protein sequence ID" value="MBU9847144.1"/>
    <property type="molecule type" value="Genomic_DNA"/>
</dbReference>
<organism evidence="1 2">
    <name type="scientific">Rahnella ecdela</name>
    <dbReference type="NCBI Taxonomy" id="2816250"/>
    <lineage>
        <taxon>Bacteria</taxon>
        <taxon>Pseudomonadati</taxon>
        <taxon>Pseudomonadota</taxon>
        <taxon>Gammaproteobacteria</taxon>
        <taxon>Enterobacterales</taxon>
        <taxon>Yersiniaceae</taxon>
        <taxon>Rahnella</taxon>
    </lineage>
</organism>
<comment type="caution">
    <text evidence="1">The sequence shown here is derived from an EMBL/GenBank/DDBJ whole genome shotgun (WGS) entry which is preliminary data.</text>
</comment>
<dbReference type="Proteomes" id="UP000739284">
    <property type="component" value="Unassembled WGS sequence"/>
</dbReference>
<protein>
    <submittedName>
        <fullName evidence="1">Uncharacterized protein</fullName>
    </submittedName>
</protein>
<name>A0ABS6LKU4_9GAMM</name>
<gene>
    <name evidence="1" type="ORF">J1784_19275</name>
</gene>
<accession>A0ABS6LKU4</accession>
<dbReference type="RefSeq" id="WP_120509533.1">
    <property type="nucleotide sequence ID" value="NZ_JAFMOY010000131.1"/>
</dbReference>
<evidence type="ECO:0000313" key="1">
    <source>
        <dbReference type="EMBL" id="MBU9847144.1"/>
    </source>
</evidence>
<reference evidence="1 2" key="1">
    <citation type="submission" date="2021-03" db="EMBL/GenBank/DDBJ databases">
        <title>Five novel Rahnella species.</title>
        <authorList>
            <person name="Brady C."/>
            <person name="Asselin J."/>
            <person name="Beer S."/>
            <person name="Bruberg M.B."/>
            <person name="Crampton B."/>
            <person name="Venter S."/>
            <person name="Arnold D."/>
            <person name="Denman S."/>
        </authorList>
    </citation>
    <scope>NUCLEOTIDE SEQUENCE [LARGE SCALE GENOMIC DNA]</scope>
    <source>
        <strain evidence="1 2">FRB 231</strain>
    </source>
</reference>